<dbReference type="Pfam" id="PF13561">
    <property type="entry name" value="adh_short_C2"/>
    <property type="match status" value="1"/>
</dbReference>
<name>A0A1H3NL81_9PSEU</name>
<dbReference type="Gene3D" id="3.40.50.720">
    <property type="entry name" value="NAD(P)-binding Rossmann-like Domain"/>
    <property type="match status" value="1"/>
</dbReference>
<dbReference type="PANTHER" id="PTHR43639">
    <property type="entry name" value="OXIDOREDUCTASE, SHORT-CHAIN DEHYDROGENASE/REDUCTASE FAMILY (AFU_ORTHOLOGUE AFUA_5G02870)"/>
    <property type="match status" value="1"/>
</dbReference>
<dbReference type="Proteomes" id="UP000199515">
    <property type="component" value="Unassembled WGS sequence"/>
</dbReference>
<organism evidence="3 4">
    <name type="scientific">Amycolatopsis xylanica</name>
    <dbReference type="NCBI Taxonomy" id="589385"/>
    <lineage>
        <taxon>Bacteria</taxon>
        <taxon>Bacillati</taxon>
        <taxon>Actinomycetota</taxon>
        <taxon>Actinomycetes</taxon>
        <taxon>Pseudonocardiales</taxon>
        <taxon>Pseudonocardiaceae</taxon>
        <taxon>Amycolatopsis</taxon>
    </lineage>
</organism>
<evidence type="ECO:0000256" key="2">
    <source>
        <dbReference type="ARBA" id="ARBA00023002"/>
    </source>
</evidence>
<dbReference type="STRING" id="589385.SAMN05421504_107359"/>
<dbReference type="InterPro" id="IPR036291">
    <property type="entry name" value="NAD(P)-bd_dom_sf"/>
</dbReference>
<keyword evidence="2" id="KW-0560">Oxidoreductase</keyword>
<dbReference type="PROSITE" id="PS00061">
    <property type="entry name" value="ADH_SHORT"/>
    <property type="match status" value="1"/>
</dbReference>
<protein>
    <submittedName>
        <fullName evidence="3">NAD(P)-dependent dehydrogenase, short-chain alcohol dehydrogenase family</fullName>
    </submittedName>
</protein>
<dbReference type="AlphaFoldDB" id="A0A1H3NL81"/>
<dbReference type="FunFam" id="3.40.50.720:FF:000084">
    <property type="entry name" value="Short-chain dehydrogenase reductase"/>
    <property type="match status" value="1"/>
</dbReference>
<keyword evidence="4" id="KW-1185">Reference proteome</keyword>
<reference evidence="3 4" key="1">
    <citation type="submission" date="2016-10" db="EMBL/GenBank/DDBJ databases">
        <authorList>
            <person name="de Groot N.N."/>
        </authorList>
    </citation>
    <scope>NUCLEOTIDE SEQUENCE [LARGE SCALE GENOMIC DNA]</scope>
    <source>
        <strain evidence="3 4">CPCC 202699</strain>
    </source>
</reference>
<proteinExistence type="inferred from homology"/>
<comment type="similarity">
    <text evidence="1">Belongs to the short-chain dehydrogenases/reductases (SDR) family.</text>
</comment>
<dbReference type="EMBL" id="FNON01000007">
    <property type="protein sequence ID" value="SDY89717.1"/>
    <property type="molecule type" value="Genomic_DNA"/>
</dbReference>
<gene>
    <name evidence="3" type="ORF">SAMN05421504_107359</name>
</gene>
<evidence type="ECO:0000313" key="4">
    <source>
        <dbReference type="Proteomes" id="UP000199515"/>
    </source>
</evidence>
<dbReference type="InterPro" id="IPR002347">
    <property type="entry name" value="SDR_fam"/>
</dbReference>
<dbReference type="OrthoDB" id="9803333at2"/>
<evidence type="ECO:0000313" key="3">
    <source>
        <dbReference type="EMBL" id="SDY89717.1"/>
    </source>
</evidence>
<accession>A0A1H3NL81</accession>
<dbReference type="PRINTS" id="PR00081">
    <property type="entry name" value="GDHRDH"/>
</dbReference>
<dbReference type="SUPFAM" id="SSF51735">
    <property type="entry name" value="NAD(P)-binding Rossmann-fold domains"/>
    <property type="match status" value="1"/>
</dbReference>
<dbReference type="GO" id="GO:0016491">
    <property type="term" value="F:oxidoreductase activity"/>
    <property type="evidence" value="ECO:0007669"/>
    <property type="project" value="UniProtKB-KW"/>
</dbReference>
<evidence type="ECO:0000256" key="1">
    <source>
        <dbReference type="ARBA" id="ARBA00006484"/>
    </source>
</evidence>
<dbReference type="RefSeq" id="WP_091294855.1">
    <property type="nucleotide sequence ID" value="NZ_FNON01000007.1"/>
</dbReference>
<sequence>MADLTGKTALVTGASRGIGRGIARRLAADGALVAVHYGSSDTAAKETVAAIEHEGGAAFPVKAPLGVDGDVENLLTGLQAGLDGRPLDILVSNAGSGGPGSLTMATPTTFDETFAVNVRAPFFLLQQALPLLNDGGRVVLISSSITRVPLPAALVYGMTKGALEMLGRTLAIPLGQRQITVNVVSPGVTDTDLIAPVREQPGIIEALSASIALGRIGQPADIADAVALLVSDDGRWITGQVIEVSGGANIGVMGG</sequence>
<dbReference type="PANTHER" id="PTHR43639:SF1">
    <property type="entry name" value="SHORT-CHAIN DEHYDROGENASE_REDUCTASE FAMILY PROTEIN"/>
    <property type="match status" value="1"/>
</dbReference>
<dbReference type="InterPro" id="IPR020904">
    <property type="entry name" value="Sc_DH/Rdtase_CS"/>
</dbReference>